<accession>A0A2G9Q0S6</accession>
<reference evidence="2" key="1">
    <citation type="journal article" date="2017" name="Nat. Commun.">
        <title>The North American bullfrog draft genome provides insight into hormonal regulation of long noncoding RNA.</title>
        <authorList>
            <person name="Hammond S.A."/>
            <person name="Warren R.L."/>
            <person name="Vandervalk B.P."/>
            <person name="Kucuk E."/>
            <person name="Khan H."/>
            <person name="Gibb E.A."/>
            <person name="Pandoh P."/>
            <person name="Kirk H."/>
            <person name="Zhao Y."/>
            <person name="Jones M."/>
            <person name="Mungall A.J."/>
            <person name="Coope R."/>
            <person name="Pleasance S."/>
            <person name="Moore R.A."/>
            <person name="Holt R.A."/>
            <person name="Round J.M."/>
            <person name="Ohora S."/>
            <person name="Walle B.V."/>
            <person name="Veldhoen N."/>
            <person name="Helbing C.C."/>
            <person name="Birol I."/>
        </authorList>
    </citation>
    <scope>NUCLEOTIDE SEQUENCE [LARGE SCALE GENOMIC DNA]</scope>
</reference>
<evidence type="ECO:0000313" key="1">
    <source>
        <dbReference type="EMBL" id="PIO09214.1"/>
    </source>
</evidence>
<protein>
    <submittedName>
        <fullName evidence="1">Uncharacterized protein</fullName>
    </submittedName>
</protein>
<evidence type="ECO:0000313" key="2">
    <source>
        <dbReference type="Proteomes" id="UP000228934"/>
    </source>
</evidence>
<keyword evidence="2" id="KW-1185">Reference proteome</keyword>
<dbReference type="AlphaFoldDB" id="A0A2G9Q0S6"/>
<organism evidence="1 2">
    <name type="scientific">Aquarana catesbeiana</name>
    <name type="common">American bullfrog</name>
    <name type="synonym">Rana catesbeiana</name>
    <dbReference type="NCBI Taxonomy" id="8400"/>
    <lineage>
        <taxon>Eukaryota</taxon>
        <taxon>Metazoa</taxon>
        <taxon>Chordata</taxon>
        <taxon>Craniata</taxon>
        <taxon>Vertebrata</taxon>
        <taxon>Euteleostomi</taxon>
        <taxon>Amphibia</taxon>
        <taxon>Batrachia</taxon>
        <taxon>Anura</taxon>
        <taxon>Neobatrachia</taxon>
        <taxon>Ranoidea</taxon>
        <taxon>Ranidae</taxon>
        <taxon>Aquarana</taxon>
    </lineage>
</organism>
<dbReference type="EMBL" id="KZ370259">
    <property type="protein sequence ID" value="PIO09214.1"/>
    <property type="molecule type" value="Genomic_DNA"/>
</dbReference>
<gene>
    <name evidence="1" type="ORF">AB205_0014720</name>
</gene>
<name>A0A2G9Q0S6_AQUCT</name>
<proteinExistence type="predicted"/>
<dbReference type="Proteomes" id="UP000228934">
    <property type="component" value="Unassembled WGS sequence"/>
</dbReference>
<sequence length="97" mass="11149">MMFMSPGCGTMRDCDFCQTTLKSGNPSLLFLPRFLPYQLRLLMSNLGLPASKKWRSPAGVRKTSARRRLWNVAARRRRGLVSARRRRGLVAARRRRG</sequence>